<dbReference type="CDD" id="cd07381">
    <property type="entry name" value="MPP_CapA"/>
    <property type="match status" value="1"/>
</dbReference>
<dbReference type="SUPFAM" id="SSF56300">
    <property type="entry name" value="Metallo-dependent phosphatases"/>
    <property type="match status" value="1"/>
</dbReference>
<name>A0A831TGS3_9BACT</name>
<dbReference type="PANTHER" id="PTHR33393">
    <property type="entry name" value="POLYGLUTAMINE SYNTHESIS ACCESSORY PROTEIN RV0574C-RELATED"/>
    <property type="match status" value="1"/>
</dbReference>
<reference evidence="3" key="1">
    <citation type="journal article" date="2020" name="mSystems">
        <title>Genome- and Community-Level Interaction Insights into Carbon Utilization and Element Cycling Functions of Hydrothermarchaeota in Hydrothermal Sediment.</title>
        <authorList>
            <person name="Zhou Z."/>
            <person name="Liu Y."/>
            <person name="Xu W."/>
            <person name="Pan J."/>
            <person name="Luo Z.H."/>
            <person name="Li M."/>
        </authorList>
    </citation>
    <scope>NUCLEOTIDE SEQUENCE [LARGE SCALE GENOMIC DNA]</scope>
    <source>
        <strain evidence="3">SpSt-210</strain>
    </source>
</reference>
<evidence type="ECO:0000256" key="1">
    <source>
        <dbReference type="ARBA" id="ARBA00005662"/>
    </source>
</evidence>
<dbReference type="EMBL" id="DSIY01000128">
    <property type="protein sequence ID" value="HEG90843.1"/>
    <property type="molecule type" value="Genomic_DNA"/>
</dbReference>
<protein>
    <submittedName>
        <fullName evidence="3">CapA family protein</fullName>
    </submittedName>
</protein>
<dbReference type="InterPro" id="IPR052169">
    <property type="entry name" value="CW_Biosynth-Accessory"/>
</dbReference>
<gene>
    <name evidence="3" type="ORF">ENP34_05315</name>
</gene>
<dbReference type="Pfam" id="PF09587">
    <property type="entry name" value="PGA_cap"/>
    <property type="match status" value="1"/>
</dbReference>
<dbReference type="InterPro" id="IPR029052">
    <property type="entry name" value="Metallo-depent_PP-like"/>
</dbReference>
<dbReference type="PANTHER" id="PTHR33393:SF11">
    <property type="entry name" value="POLYGLUTAMINE SYNTHESIS ACCESSORY PROTEIN RV0574C-RELATED"/>
    <property type="match status" value="1"/>
</dbReference>
<evidence type="ECO:0000259" key="2">
    <source>
        <dbReference type="SMART" id="SM00854"/>
    </source>
</evidence>
<dbReference type="Gene3D" id="3.60.21.10">
    <property type="match status" value="1"/>
</dbReference>
<comment type="caution">
    <text evidence="3">The sequence shown here is derived from an EMBL/GenBank/DDBJ whole genome shotgun (WGS) entry which is preliminary data.</text>
</comment>
<dbReference type="SMART" id="SM00854">
    <property type="entry name" value="PGA_cap"/>
    <property type="match status" value="1"/>
</dbReference>
<proteinExistence type="inferred from homology"/>
<dbReference type="InterPro" id="IPR019079">
    <property type="entry name" value="Capsule_synth_CapA"/>
</dbReference>
<organism evidence="3">
    <name type="scientific">Thermorudis peleae</name>
    <dbReference type="NCBI Taxonomy" id="1382356"/>
    <lineage>
        <taxon>Bacteria</taxon>
        <taxon>Pseudomonadati</taxon>
        <taxon>Thermomicrobiota</taxon>
        <taxon>Thermomicrobia</taxon>
        <taxon>Thermomicrobia incertae sedis</taxon>
        <taxon>Thermorudis</taxon>
    </lineage>
</organism>
<accession>A0A831TGS3</accession>
<dbReference type="AlphaFoldDB" id="A0A831TGS3"/>
<evidence type="ECO:0000313" key="3">
    <source>
        <dbReference type="EMBL" id="HEG90843.1"/>
    </source>
</evidence>
<sequence>MTSGGQRTLIFLGDVMLGRLVNLALKRLPPAYPWGDTLPLLQRASARFVNLECAITDWGEPEPGKVFCFRTDARNVEVLKVACIDAVSLANNHVLDYGEPGLRETLRNLDASGIRHAGAGLTALEAQQPAWLAIDGLRIAFLAATDNQPDWEATADRPGVFYIPIDPADERFQRLVTLVRAAKRAADLVMVSLHWGPNWGYQPPPEHPPAARLLIESGADIIFGHSAHIVRGIEVYRGRPILYSCGDFVDDYAVDQVERNDESFIVQAYLSGRELTRLSLIPTVIEEFQARLARGTRRDSICDKMGSLCRQLGTEARRVADGLEIELS</sequence>
<feature type="domain" description="Capsule synthesis protein CapA" evidence="2">
    <location>
        <begin position="8"/>
        <end position="252"/>
    </location>
</feature>
<comment type="similarity">
    <text evidence="1">Belongs to the CapA family.</text>
</comment>